<name>A0ABY5SGC9_9BACL</name>
<dbReference type="Gene3D" id="1.10.10.60">
    <property type="entry name" value="Homeodomain-like"/>
    <property type="match status" value="1"/>
</dbReference>
<dbReference type="Proteomes" id="UP001057877">
    <property type="component" value="Chromosome"/>
</dbReference>
<reference evidence="4" key="1">
    <citation type="submission" date="2022-01" db="EMBL/GenBank/DDBJ databases">
        <title>Paenibacillus spongiae sp. nov., isolated from marine sponge.</title>
        <authorList>
            <person name="Li Z."/>
            <person name="Zhang M."/>
        </authorList>
    </citation>
    <scope>NUCLEOTIDE SEQUENCE</scope>
    <source>
        <strain evidence="4">PHS-Z3</strain>
    </source>
</reference>
<evidence type="ECO:0000313" key="5">
    <source>
        <dbReference type="Proteomes" id="UP001057877"/>
    </source>
</evidence>
<evidence type="ECO:0000256" key="1">
    <source>
        <dbReference type="ARBA" id="ARBA00023015"/>
    </source>
</evidence>
<dbReference type="PROSITE" id="PS01124">
    <property type="entry name" value="HTH_ARAC_FAMILY_2"/>
    <property type="match status" value="1"/>
</dbReference>
<dbReference type="EMBL" id="CP091430">
    <property type="protein sequence ID" value="UVI32824.1"/>
    <property type="molecule type" value="Genomic_DNA"/>
</dbReference>
<evidence type="ECO:0000259" key="3">
    <source>
        <dbReference type="PROSITE" id="PS01124"/>
    </source>
</evidence>
<keyword evidence="5" id="KW-1185">Reference proteome</keyword>
<feature type="domain" description="HTH araC/xylS-type" evidence="3">
    <location>
        <begin position="1"/>
        <end position="29"/>
    </location>
</feature>
<gene>
    <name evidence="4" type="ORF">L1F29_13755</name>
</gene>
<accession>A0ABY5SGC9</accession>
<keyword evidence="2" id="KW-0804">Transcription</keyword>
<dbReference type="SUPFAM" id="SSF46689">
    <property type="entry name" value="Homeodomain-like"/>
    <property type="match status" value="1"/>
</dbReference>
<protein>
    <submittedName>
        <fullName evidence="4">Helix-turn-helix domain-containing protein</fullName>
    </submittedName>
</protein>
<dbReference type="RefSeq" id="WP_258388874.1">
    <property type="nucleotide sequence ID" value="NZ_CP091430.1"/>
</dbReference>
<evidence type="ECO:0000313" key="4">
    <source>
        <dbReference type="EMBL" id="UVI32824.1"/>
    </source>
</evidence>
<keyword evidence="1" id="KW-0805">Transcription regulation</keyword>
<organism evidence="4 5">
    <name type="scientific">Paenibacillus spongiae</name>
    <dbReference type="NCBI Taxonomy" id="2909671"/>
    <lineage>
        <taxon>Bacteria</taxon>
        <taxon>Bacillati</taxon>
        <taxon>Bacillota</taxon>
        <taxon>Bacilli</taxon>
        <taxon>Bacillales</taxon>
        <taxon>Paenibacillaceae</taxon>
        <taxon>Paenibacillus</taxon>
    </lineage>
</organism>
<evidence type="ECO:0000256" key="2">
    <source>
        <dbReference type="ARBA" id="ARBA00023163"/>
    </source>
</evidence>
<sequence>MEVGFQSPSSFSGLFSRRFAMNPSQFRQKK</sequence>
<proteinExistence type="predicted"/>
<dbReference type="InterPro" id="IPR009057">
    <property type="entry name" value="Homeodomain-like_sf"/>
</dbReference>
<dbReference type="InterPro" id="IPR018060">
    <property type="entry name" value="HTH_AraC"/>
</dbReference>